<protein>
    <submittedName>
        <fullName evidence="3">Universal stress protein</fullName>
    </submittedName>
</protein>
<name>A0A2U8PXK9_9BRAD</name>
<dbReference type="PANTHER" id="PTHR46268:SF15">
    <property type="entry name" value="UNIVERSAL STRESS PROTEIN HP_0031"/>
    <property type="match status" value="1"/>
</dbReference>
<evidence type="ECO:0000313" key="4">
    <source>
        <dbReference type="Proteomes" id="UP000215884"/>
    </source>
</evidence>
<evidence type="ECO:0000313" key="3">
    <source>
        <dbReference type="EMBL" id="AWM02494.1"/>
    </source>
</evidence>
<keyword evidence="4" id="KW-1185">Reference proteome</keyword>
<dbReference type="CDD" id="cd00293">
    <property type="entry name" value="USP-like"/>
    <property type="match status" value="1"/>
</dbReference>
<dbReference type="KEGG" id="brq:CIT40_22320"/>
<reference evidence="3 4" key="1">
    <citation type="journal article" date="2017" name="Syst. Appl. Microbiol.">
        <title>Soybeans inoculated with root zone soils of Canadian native legumes harbour diverse and novel Bradyrhizobium spp. that possess agricultural potential.</title>
        <authorList>
            <person name="Bromfield E.S.P."/>
            <person name="Cloutier S."/>
            <person name="Tambong J.T."/>
            <person name="Tran Thi T.V."/>
        </authorList>
    </citation>
    <scope>NUCLEOTIDE SEQUENCE [LARGE SCALE GENOMIC DNA]</scope>
    <source>
        <strain evidence="3 4">39S1MB</strain>
    </source>
</reference>
<dbReference type="Pfam" id="PF00582">
    <property type="entry name" value="Usp"/>
    <property type="match status" value="1"/>
</dbReference>
<sequence length="298" mass="32190">MRIKGLDESRLIVATEENPMPIKDVFLPLVGQPRGPALVAIEKCVAVAADLGARITALALEQDVFERPKVMLPYDRDSAEAGSSNEVNDSQQLLNAFTIAASGANIRAQSRTGKVPADQIAAILAEHARFSDLTLFPVMPHDSRTEHIIETFLFESGRPLLLCPEQHAEQLRPEFENVMIAWDHSARAARAVGDALPILQAATSVRVVTVADDKADAIVQSGPALVDHLREHGVYASFETVTGNGSSIGKVLGSWAKSHGMDAIVMGAYHHSRLNEIVWGGVTKTVIGQPPCWVMISH</sequence>
<dbReference type="OrthoDB" id="9804721at2"/>
<dbReference type="InterPro" id="IPR006016">
    <property type="entry name" value="UspA"/>
</dbReference>
<comment type="similarity">
    <text evidence="1">Belongs to the universal stress protein A family.</text>
</comment>
<gene>
    <name evidence="3" type="ORF">CIT40_22320</name>
</gene>
<dbReference type="AlphaFoldDB" id="A0A2U8PXK9"/>
<organism evidence="3 4">
    <name type="scientific">Bradyrhizobium amphicarpaeae</name>
    <dbReference type="NCBI Taxonomy" id="1404768"/>
    <lineage>
        <taxon>Bacteria</taxon>
        <taxon>Pseudomonadati</taxon>
        <taxon>Pseudomonadota</taxon>
        <taxon>Alphaproteobacteria</taxon>
        <taxon>Hyphomicrobiales</taxon>
        <taxon>Nitrobacteraceae</taxon>
        <taxon>Bradyrhizobium</taxon>
    </lineage>
</organism>
<feature type="domain" description="UspA" evidence="2">
    <location>
        <begin position="175"/>
        <end position="296"/>
    </location>
</feature>
<evidence type="ECO:0000256" key="1">
    <source>
        <dbReference type="ARBA" id="ARBA00008791"/>
    </source>
</evidence>
<reference evidence="3 4" key="2">
    <citation type="journal article" date="2019" name="Int. J. Syst. Evol. Microbiol.">
        <title>Description and complete genome sequence of Bradyrhizobium amphicarpaeae sp. nov., harbouring photosystem and nitrogen-fixation genes.</title>
        <authorList>
            <person name="Bromfield E.S.P."/>
            <person name="Cloutier S."/>
            <person name="Nguyen H.D.T."/>
        </authorList>
    </citation>
    <scope>NUCLEOTIDE SEQUENCE [LARGE SCALE GENOMIC DNA]</scope>
    <source>
        <strain evidence="3 4">39S1MB</strain>
    </source>
</reference>
<accession>A0A2U8PXK9</accession>
<dbReference type="PANTHER" id="PTHR46268">
    <property type="entry name" value="STRESS RESPONSE PROTEIN NHAX"/>
    <property type="match status" value="1"/>
</dbReference>
<dbReference type="SUPFAM" id="SSF52402">
    <property type="entry name" value="Adenine nucleotide alpha hydrolases-like"/>
    <property type="match status" value="1"/>
</dbReference>
<proteinExistence type="inferred from homology"/>
<dbReference type="EMBL" id="CP029426">
    <property type="protein sequence ID" value="AWM02494.1"/>
    <property type="molecule type" value="Genomic_DNA"/>
</dbReference>
<dbReference type="Gene3D" id="3.40.50.12370">
    <property type="match status" value="1"/>
</dbReference>
<dbReference type="Proteomes" id="UP000215884">
    <property type="component" value="Chromosome"/>
</dbReference>
<evidence type="ECO:0000259" key="2">
    <source>
        <dbReference type="Pfam" id="PF00582"/>
    </source>
</evidence>